<sequence>MAAMKVWLTSFFLLLLLLQVYHSLQHLSLPLPVALLLAAGLAVISNLDQISSADQLTRLLRQRQQPPTS</sequence>
<gene>
    <name evidence="1" type="ordered locus">Cyan7425_1249</name>
</gene>
<organism evidence="1">
    <name type="scientific">Cyanothece sp. (strain PCC 7425 / ATCC 29141)</name>
    <dbReference type="NCBI Taxonomy" id="395961"/>
    <lineage>
        <taxon>Bacteria</taxon>
        <taxon>Bacillati</taxon>
        <taxon>Cyanobacteriota</taxon>
        <taxon>Cyanophyceae</taxon>
        <taxon>Gomontiellales</taxon>
        <taxon>Cyanothecaceae</taxon>
        <taxon>Cyanothece</taxon>
    </lineage>
</organism>
<dbReference type="AlphaFoldDB" id="B8HML3"/>
<name>B8HML3_CYAP4</name>
<dbReference type="KEGG" id="cyn:Cyan7425_1249"/>
<dbReference type="EMBL" id="CP001344">
    <property type="protein sequence ID" value="ACL43628.1"/>
    <property type="molecule type" value="Genomic_DNA"/>
</dbReference>
<dbReference type="HOGENOM" id="CLU_2768915_0_0_3"/>
<protein>
    <submittedName>
        <fullName evidence="1">Uncharacterized protein</fullName>
    </submittedName>
</protein>
<evidence type="ECO:0000313" key="1">
    <source>
        <dbReference type="EMBL" id="ACL43628.1"/>
    </source>
</evidence>
<reference evidence="1" key="1">
    <citation type="submission" date="2009-01" db="EMBL/GenBank/DDBJ databases">
        <title>Complete sequence of chromosome Cyanothece sp. PCC 7425.</title>
        <authorList>
            <consortium name="US DOE Joint Genome Institute"/>
            <person name="Lucas S."/>
            <person name="Copeland A."/>
            <person name="Lapidus A."/>
            <person name="Glavina del Rio T."/>
            <person name="Dalin E."/>
            <person name="Tice H."/>
            <person name="Bruce D."/>
            <person name="Goodwin L."/>
            <person name="Pitluck S."/>
            <person name="Sims D."/>
            <person name="Meineke L."/>
            <person name="Brettin T."/>
            <person name="Detter J.C."/>
            <person name="Han C."/>
            <person name="Larimer F."/>
            <person name="Land M."/>
            <person name="Hauser L."/>
            <person name="Kyrpides N."/>
            <person name="Ovchinnikova G."/>
            <person name="Liberton M."/>
            <person name="Stoeckel J."/>
            <person name="Banerjee A."/>
            <person name="Singh A."/>
            <person name="Page L."/>
            <person name="Sato H."/>
            <person name="Zhao L."/>
            <person name="Sherman L."/>
            <person name="Pakrasi H."/>
            <person name="Richardson P."/>
        </authorList>
    </citation>
    <scope>NUCLEOTIDE SEQUENCE</scope>
    <source>
        <strain evidence="1">PCC 7425</strain>
    </source>
</reference>
<proteinExistence type="predicted"/>
<accession>B8HML3</accession>